<keyword evidence="2" id="KW-1185">Reference proteome</keyword>
<protein>
    <submittedName>
        <fullName evidence="1">Uncharacterized protein</fullName>
    </submittedName>
</protein>
<name>A0AAV1R041_9ROSI</name>
<dbReference type="Proteomes" id="UP001314170">
    <property type="component" value="Unassembled WGS sequence"/>
</dbReference>
<proteinExistence type="predicted"/>
<reference evidence="1 2" key="1">
    <citation type="submission" date="2024-01" db="EMBL/GenBank/DDBJ databases">
        <authorList>
            <person name="Waweru B."/>
        </authorList>
    </citation>
    <scope>NUCLEOTIDE SEQUENCE [LARGE SCALE GENOMIC DNA]</scope>
</reference>
<evidence type="ECO:0000313" key="1">
    <source>
        <dbReference type="EMBL" id="CAK7327356.1"/>
    </source>
</evidence>
<accession>A0AAV1R041</accession>
<organism evidence="1 2">
    <name type="scientific">Dovyalis caffra</name>
    <dbReference type="NCBI Taxonomy" id="77055"/>
    <lineage>
        <taxon>Eukaryota</taxon>
        <taxon>Viridiplantae</taxon>
        <taxon>Streptophyta</taxon>
        <taxon>Embryophyta</taxon>
        <taxon>Tracheophyta</taxon>
        <taxon>Spermatophyta</taxon>
        <taxon>Magnoliopsida</taxon>
        <taxon>eudicotyledons</taxon>
        <taxon>Gunneridae</taxon>
        <taxon>Pentapetalae</taxon>
        <taxon>rosids</taxon>
        <taxon>fabids</taxon>
        <taxon>Malpighiales</taxon>
        <taxon>Salicaceae</taxon>
        <taxon>Flacourtieae</taxon>
        <taxon>Dovyalis</taxon>
    </lineage>
</organism>
<dbReference type="EMBL" id="CAWUPB010000851">
    <property type="protein sequence ID" value="CAK7327356.1"/>
    <property type="molecule type" value="Genomic_DNA"/>
</dbReference>
<comment type="caution">
    <text evidence="1">The sequence shown here is derived from an EMBL/GenBank/DDBJ whole genome shotgun (WGS) entry which is preliminary data.</text>
</comment>
<dbReference type="AlphaFoldDB" id="A0AAV1R041"/>
<evidence type="ECO:0000313" key="2">
    <source>
        <dbReference type="Proteomes" id="UP001314170"/>
    </source>
</evidence>
<gene>
    <name evidence="1" type="ORF">DCAF_LOCUS5067</name>
</gene>
<sequence length="64" mass="7545">MTINDSFMSHIKILYPATLGTRLLCLVAQNRSNQRFRFDERVSVQYSRLMRRMQKRLVGLTIVA</sequence>